<dbReference type="EMBL" id="BLKM01000241">
    <property type="protein sequence ID" value="GFG30672.1"/>
    <property type="molecule type" value="Genomic_DNA"/>
</dbReference>
<evidence type="ECO:0000313" key="10">
    <source>
        <dbReference type="Proteomes" id="UP000502823"/>
    </source>
</evidence>
<dbReference type="SMART" id="SM00355">
    <property type="entry name" value="ZnF_C2H2"/>
    <property type="match status" value="6"/>
</dbReference>
<comment type="subcellular location">
    <subcellularLocation>
        <location evidence="1">Nucleus</location>
    </subcellularLocation>
</comment>
<keyword evidence="2" id="KW-0479">Metal-binding</keyword>
<evidence type="ECO:0000256" key="7">
    <source>
        <dbReference type="PROSITE-ProRule" id="PRU00042"/>
    </source>
</evidence>
<dbReference type="PANTHER" id="PTHR24406">
    <property type="entry name" value="TRANSCRIPTIONAL REPRESSOR CTCFL-RELATED"/>
    <property type="match status" value="1"/>
</dbReference>
<keyword evidence="10" id="KW-1185">Reference proteome</keyword>
<organism evidence="9 10">
    <name type="scientific">Coptotermes formosanus</name>
    <name type="common">Formosan subterranean termite</name>
    <dbReference type="NCBI Taxonomy" id="36987"/>
    <lineage>
        <taxon>Eukaryota</taxon>
        <taxon>Metazoa</taxon>
        <taxon>Ecdysozoa</taxon>
        <taxon>Arthropoda</taxon>
        <taxon>Hexapoda</taxon>
        <taxon>Insecta</taxon>
        <taxon>Pterygota</taxon>
        <taxon>Neoptera</taxon>
        <taxon>Polyneoptera</taxon>
        <taxon>Dictyoptera</taxon>
        <taxon>Blattodea</taxon>
        <taxon>Blattoidea</taxon>
        <taxon>Termitoidae</taxon>
        <taxon>Rhinotermitidae</taxon>
        <taxon>Coptotermes</taxon>
    </lineage>
</organism>
<dbReference type="PROSITE" id="PS50157">
    <property type="entry name" value="ZINC_FINGER_C2H2_2"/>
    <property type="match status" value="3"/>
</dbReference>
<feature type="non-terminal residue" evidence="9">
    <location>
        <position position="1"/>
    </location>
</feature>
<dbReference type="Proteomes" id="UP000502823">
    <property type="component" value="Unassembled WGS sequence"/>
</dbReference>
<keyword evidence="5" id="KW-0862">Zinc</keyword>
<feature type="domain" description="C2H2-type" evidence="8">
    <location>
        <begin position="1"/>
        <end position="28"/>
    </location>
</feature>
<evidence type="ECO:0000256" key="4">
    <source>
        <dbReference type="ARBA" id="ARBA00022771"/>
    </source>
</evidence>
<dbReference type="Pfam" id="PF00096">
    <property type="entry name" value="zf-C2H2"/>
    <property type="match status" value="1"/>
</dbReference>
<feature type="domain" description="C2H2-type" evidence="8">
    <location>
        <begin position="73"/>
        <end position="100"/>
    </location>
</feature>
<keyword evidence="4 7" id="KW-0863">Zinc-finger</keyword>
<evidence type="ECO:0000259" key="8">
    <source>
        <dbReference type="PROSITE" id="PS50157"/>
    </source>
</evidence>
<dbReference type="GO" id="GO:0005634">
    <property type="term" value="C:nucleus"/>
    <property type="evidence" value="ECO:0007669"/>
    <property type="project" value="UniProtKB-SubCell"/>
</dbReference>
<feature type="domain" description="C2H2-type" evidence="8">
    <location>
        <begin position="232"/>
        <end position="259"/>
    </location>
</feature>
<dbReference type="InterPro" id="IPR050888">
    <property type="entry name" value="ZnF_C2H2-type_TF"/>
</dbReference>
<evidence type="ECO:0000313" key="9">
    <source>
        <dbReference type="EMBL" id="GFG30672.1"/>
    </source>
</evidence>
<gene>
    <name evidence="9" type="ORF">Cfor_01440</name>
</gene>
<evidence type="ECO:0000256" key="5">
    <source>
        <dbReference type="ARBA" id="ARBA00022833"/>
    </source>
</evidence>
<keyword evidence="3" id="KW-0677">Repeat</keyword>
<name>A0A6L2PHP4_COPFO</name>
<evidence type="ECO:0000256" key="3">
    <source>
        <dbReference type="ARBA" id="ARBA00022737"/>
    </source>
</evidence>
<dbReference type="FunCoup" id="A0A6L2PHP4">
    <property type="interactions" value="105"/>
</dbReference>
<dbReference type="OrthoDB" id="10004641at2759"/>
<keyword evidence="6" id="KW-0539">Nucleus</keyword>
<dbReference type="InterPro" id="IPR013087">
    <property type="entry name" value="Znf_C2H2_type"/>
</dbReference>
<proteinExistence type="predicted"/>
<sequence>FRCEKCGNTYRWKESLRNHEKLECGKEPQFQCLYCPYRSKLNWNLQKHISRKHPQENLQILNSESSVTGKELFPCPKCCKVYHWKKSLLLHMRYECGKEPQFCCPYCPHRAKLRGNLLRHVQRKHFTGKDADDVSSWTMSSEDLLLLNPDGSPGKSGVCIAQNISSDLIFDALYQGQNVHPSQRGSAEAGRRVDYTAQRNWLAAGGECAVSVYSAVSDKKQAETSTNESSGFRCPRCGKVYRWKKSLNLHMKYECGTEPKFQCPYCFVKAKRKWSLKQHILGKHQQNAAAFL</sequence>
<accession>A0A6L2PHP4</accession>
<dbReference type="GO" id="GO:0008270">
    <property type="term" value="F:zinc ion binding"/>
    <property type="evidence" value="ECO:0007669"/>
    <property type="project" value="UniProtKB-KW"/>
</dbReference>
<protein>
    <recommendedName>
        <fullName evidence="8">C2H2-type domain-containing protein</fullName>
    </recommendedName>
</protein>
<evidence type="ECO:0000256" key="2">
    <source>
        <dbReference type="ARBA" id="ARBA00022723"/>
    </source>
</evidence>
<dbReference type="SUPFAM" id="SSF57667">
    <property type="entry name" value="beta-beta-alpha zinc fingers"/>
    <property type="match status" value="3"/>
</dbReference>
<evidence type="ECO:0000256" key="6">
    <source>
        <dbReference type="ARBA" id="ARBA00023242"/>
    </source>
</evidence>
<comment type="caution">
    <text evidence="9">The sequence shown here is derived from an EMBL/GenBank/DDBJ whole genome shotgun (WGS) entry which is preliminary data.</text>
</comment>
<dbReference type="InParanoid" id="A0A6L2PHP4"/>
<dbReference type="AlphaFoldDB" id="A0A6L2PHP4"/>
<dbReference type="Gene3D" id="3.30.160.60">
    <property type="entry name" value="Classic Zinc Finger"/>
    <property type="match status" value="3"/>
</dbReference>
<dbReference type="InterPro" id="IPR036236">
    <property type="entry name" value="Znf_C2H2_sf"/>
</dbReference>
<evidence type="ECO:0000256" key="1">
    <source>
        <dbReference type="ARBA" id="ARBA00004123"/>
    </source>
</evidence>
<reference evidence="10" key="1">
    <citation type="submission" date="2020-01" db="EMBL/GenBank/DDBJ databases">
        <title>Draft genome sequence of the Termite Coptotermes fromosanus.</title>
        <authorList>
            <person name="Itakura S."/>
            <person name="Yosikawa Y."/>
            <person name="Umezawa K."/>
        </authorList>
    </citation>
    <scope>NUCLEOTIDE SEQUENCE [LARGE SCALE GENOMIC DNA]</scope>
</reference>